<reference evidence="1" key="1">
    <citation type="submission" date="2019-12" db="EMBL/GenBank/DDBJ databases">
        <title>Genome sequencing and annotation of Brassica cretica.</title>
        <authorList>
            <person name="Studholme D.J."/>
            <person name="Sarris P."/>
        </authorList>
    </citation>
    <scope>NUCLEOTIDE SEQUENCE</scope>
    <source>
        <strain evidence="1">PFS-109/04</strain>
        <tissue evidence="1">Leaf</tissue>
    </source>
</reference>
<comment type="caution">
    <text evidence="1">The sequence shown here is derived from an EMBL/GenBank/DDBJ whole genome shotgun (WGS) entry which is preliminary data.</text>
</comment>
<dbReference type="Proteomes" id="UP000712600">
    <property type="component" value="Unassembled WGS sequence"/>
</dbReference>
<gene>
    <name evidence="1" type="ORF">F2Q69_00041984</name>
</gene>
<organism evidence="1 2">
    <name type="scientific">Brassica cretica</name>
    <name type="common">Mustard</name>
    <dbReference type="NCBI Taxonomy" id="69181"/>
    <lineage>
        <taxon>Eukaryota</taxon>
        <taxon>Viridiplantae</taxon>
        <taxon>Streptophyta</taxon>
        <taxon>Embryophyta</taxon>
        <taxon>Tracheophyta</taxon>
        <taxon>Spermatophyta</taxon>
        <taxon>Magnoliopsida</taxon>
        <taxon>eudicotyledons</taxon>
        <taxon>Gunneridae</taxon>
        <taxon>Pentapetalae</taxon>
        <taxon>rosids</taxon>
        <taxon>malvids</taxon>
        <taxon>Brassicales</taxon>
        <taxon>Brassicaceae</taxon>
        <taxon>Brassiceae</taxon>
        <taxon>Brassica</taxon>
    </lineage>
</organism>
<dbReference type="AlphaFoldDB" id="A0A8S9NN40"/>
<dbReference type="EMBL" id="QGKX02001621">
    <property type="protein sequence ID" value="KAF3502453.1"/>
    <property type="molecule type" value="Genomic_DNA"/>
</dbReference>
<evidence type="ECO:0000313" key="1">
    <source>
        <dbReference type="EMBL" id="KAF3502453.1"/>
    </source>
</evidence>
<protein>
    <submittedName>
        <fullName evidence="1">Uncharacterized protein</fullName>
    </submittedName>
</protein>
<name>A0A8S9NN40_BRACR</name>
<sequence>MLDPSKPDPDPDILFFSPDIRIRFSIASQAVSVCLKLTLSSSLSTAVPLTF</sequence>
<accession>A0A8S9NN40</accession>
<proteinExistence type="predicted"/>
<evidence type="ECO:0000313" key="2">
    <source>
        <dbReference type="Proteomes" id="UP000712600"/>
    </source>
</evidence>